<keyword evidence="1" id="KW-0472">Membrane</keyword>
<dbReference type="EMBL" id="KV429072">
    <property type="protein sequence ID" value="KZT67861.1"/>
    <property type="molecule type" value="Genomic_DNA"/>
</dbReference>
<proteinExistence type="predicted"/>
<protein>
    <submittedName>
        <fullName evidence="2">Uncharacterized protein</fullName>
    </submittedName>
</protein>
<keyword evidence="1" id="KW-1133">Transmembrane helix</keyword>
<evidence type="ECO:0000313" key="3">
    <source>
        <dbReference type="Proteomes" id="UP000076727"/>
    </source>
</evidence>
<name>A0A165P7F4_9APHY</name>
<feature type="transmembrane region" description="Helical" evidence="1">
    <location>
        <begin position="52"/>
        <end position="75"/>
    </location>
</feature>
<keyword evidence="3" id="KW-1185">Reference proteome</keyword>
<keyword evidence="1" id="KW-0812">Transmembrane</keyword>
<accession>A0A165P7F4</accession>
<organism evidence="2 3">
    <name type="scientific">Daedalea quercina L-15889</name>
    <dbReference type="NCBI Taxonomy" id="1314783"/>
    <lineage>
        <taxon>Eukaryota</taxon>
        <taxon>Fungi</taxon>
        <taxon>Dikarya</taxon>
        <taxon>Basidiomycota</taxon>
        <taxon>Agaricomycotina</taxon>
        <taxon>Agaricomycetes</taxon>
        <taxon>Polyporales</taxon>
        <taxon>Fomitopsis</taxon>
    </lineage>
</organism>
<reference evidence="2 3" key="1">
    <citation type="journal article" date="2016" name="Mol. Biol. Evol.">
        <title>Comparative Genomics of Early-Diverging Mushroom-Forming Fungi Provides Insights into the Origins of Lignocellulose Decay Capabilities.</title>
        <authorList>
            <person name="Nagy L.G."/>
            <person name="Riley R."/>
            <person name="Tritt A."/>
            <person name="Adam C."/>
            <person name="Daum C."/>
            <person name="Floudas D."/>
            <person name="Sun H."/>
            <person name="Yadav J.S."/>
            <person name="Pangilinan J."/>
            <person name="Larsson K.H."/>
            <person name="Matsuura K."/>
            <person name="Barry K."/>
            <person name="Labutti K."/>
            <person name="Kuo R."/>
            <person name="Ohm R.A."/>
            <person name="Bhattacharya S.S."/>
            <person name="Shirouzu T."/>
            <person name="Yoshinaga Y."/>
            <person name="Martin F.M."/>
            <person name="Grigoriev I.V."/>
            <person name="Hibbett D.S."/>
        </authorList>
    </citation>
    <scope>NUCLEOTIDE SEQUENCE [LARGE SCALE GENOMIC DNA]</scope>
    <source>
        <strain evidence="2 3">L-15889</strain>
    </source>
</reference>
<dbReference type="AlphaFoldDB" id="A0A165P7F4"/>
<evidence type="ECO:0000256" key="1">
    <source>
        <dbReference type="SAM" id="Phobius"/>
    </source>
</evidence>
<dbReference type="Proteomes" id="UP000076727">
    <property type="component" value="Unassembled WGS sequence"/>
</dbReference>
<sequence length="94" mass="10675">MYLTGSSFAYRTATALRLALSSVDLRWIKLRNVQNFVRGFPIRRPETEVLRAALPCLLCLVLIDTAWVLVLWSLLPTQSAVRMVLAVSQLIQRC</sequence>
<evidence type="ECO:0000313" key="2">
    <source>
        <dbReference type="EMBL" id="KZT67861.1"/>
    </source>
</evidence>
<gene>
    <name evidence="2" type="ORF">DAEQUDRAFT_375156</name>
</gene>